<gene>
    <name evidence="1" type="ORF">G5C33_14330</name>
</gene>
<dbReference type="Proteomes" id="UP000501568">
    <property type="component" value="Chromosome"/>
</dbReference>
<evidence type="ECO:0000313" key="2">
    <source>
        <dbReference type="Proteomes" id="UP000501568"/>
    </source>
</evidence>
<keyword evidence="2" id="KW-1185">Reference proteome</keyword>
<organism evidence="1 2">
    <name type="scientific">Stakelama tenebrarum</name>
    <dbReference type="NCBI Taxonomy" id="2711215"/>
    <lineage>
        <taxon>Bacteria</taxon>
        <taxon>Pseudomonadati</taxon>
        <taxon>Pseudomonadota</taxon>
        <taxon>Alphaproteobacteria</taxon>
        <taxon>Sphingomonadales</taxon>
        <taxon>Sphingomonadaceae</taxon>
        <taxon>Stakelama</taxon>
    </lineage>
</organism>
<dbReference type="AlphaFoldDB" id="A0A6G6Y7F8"/>
<protein>
    <recommendedName>
        <fullName evidence="3">STAS/SEC14 domain-containing protein</fullName>
    </recommendedName>
</protein>
<proteinExistence type="predicted"/>
<name>A0A6G6Y7F8_9SPHN</name>
<reference evidence="1 2" key="1">
    <citation type="submission" date="2020-02" db="EMBL/GenBank/DDBJ databases">
        <authorList>
            <person name="Zheng R.K."/>
            <person name="Sun C.M."/>
        </authorList>
    </citation>
    <scope>NUCLEOTIDE SEQUENCE [LARGE SCALE GENOMIC DNA]</scope>
    <source>
        <strain evidence="2">zrk23</strain>
    </source>
</reference>
<evidence type="ECO:0008006" key="3">
    <source>
        <dbReference type="Google" id="ProtNLM"/>
    </source>
</evidence>
<dbReference type="RefSeq" id="WP_165327858.1">
    <property type="nucleotide sequence ID" value="NZ_CP049109.1"/>
</dbReference>
<dbReference type="EMBL" id="CP049109">
    <property type="protein sequence ID" value="QIG80850.1"/>
    <property type="molecule type" value="Genomic_DNA"/>
</dbReference>
<dbReference type="KEGG" id="spzr:G5C33_14330"/>
<accession>A0A6G6Y7F8</accession>
<evidence type="ECO:0000313" key="1">
    <source>
        <dbReference type="EMBL" id="QIG80850.1"/>
    </source>
</evidence>
<sequence>MTEPKEESGFTVTFEPECGILVCRLHGFLDEVVAARLSQELAMKIATVRKAGLPLLYLVDNCRGRVASPAAAKALGEKLSGSKRPGDRTAIVVPDSLCKLQAKRVATTDNAVFLSENAARTWLLAHVPSGGGVTPTPVPSATGA</sequence>